<dbReference type="InterPro" id="IPR045869">
    <property type="entry name" value="Arna-like_SDR_e"/>
</dbReference>
<dbReference type="InterPro" id="IPR036291">
    <property type="entry name" value="NAD(P)-bd_dom_sf"/>
</dbReference>
<accession>A0ABW9QWH3</accession>
<evidence type="ECO:0000313" key="2">
    <source>
        <dbReference type="EMBL" id="MST33876.1"/>
    </source>
</evidence>
<dbReference type="CDD" id="cd05257">
    <property type="entry name" value="Arna_like_SDR_e"/>
    <property type="match status" value="1"/>
</dbReference>
<reference evidence="2 3" key="1">
    <citation type="submission" date="2019-11" db="EMBL/GenBank/DDBJ databases">
        <title>Acidiferrimicrobium australis gen. nov., sp. nov., an acidophilic and obligately heterotrophic, member of the Actinobacteria that catalyses dissimilatory oxido- reduction of iron isolated from metal-rich acidic water in Chile.</title>
        <authorList>
            <person name="Gonzalez D."/>
            <person name="Huber K."/>
            <person name="Hedrich S."/>
            <person name="Rojas-Villalobos C."/>
            <person name="Quatrini R."/>
            <person name="Dinamarca M.A."/>
            <person name="Schwarz A."/>
            <person name="Canales C."/>
            <person name="Nancucheo I."/>
        </authorList>
    </citation>
    <scope>NUCLEOTIDE SEQUENCE [LARGE SCALE GENOMIC DNA]</scope>
    <source>
        <strain evidence="2 3">USS-CCA1</strain>
    </source>
</reference>
<organism evidence="2 3">
    <name type="scientific">Acidiferrimicrobium australe</name>
    <dbReference type="NCBI Taxonomy" id="2664430"/>
    <lineage>
        <taxon>Bacteria</taxon>
        <taxon>Bacillati</taxon>
        <taxon>Actinomycetota</taxon>
        <taxon>Acidimicrobiia</taxon>
        <taxon>Acidimicrobiales</taxon>
        <taxon>Acidimicrobiaceae</taxon>
        <taxon>Acidiferrimicrobium</taxon>
    </lineage>
</organism>
<evidence type="ECO:0000259" key="1">
    <source>
        <dbReference type="Pfam" id="PF16363"/>
    </source>
</evidence>
<comment type="caution">
    <text evidence="2">The sequence shown here is derived from an EMBL/GenBank/DDBJ whole genome shotgun (WGS) entry which is preliminary data.</text>
</comment>
<protein>
    <submittedName>
        <fullName evidence="2">NAD-dependent epimerase/dehydratase family protein</fullName>
    </submittedName>
</protein>
<keyword evidence="3" id="KW-1185">Reference proteome</keyword>
<name>A0ABW9QWH3_9ACTN</name>
<gene>
    <name evidence="2" type="ORF">GHK86_14255</name>
</gene>
<dbReference type="Gene3D" id="3.40.50.720">
    <property type="entry name" value="NAD(P)-binding Rossmann-like Domain"/>
    <property type="match status" value="1"/>
</dbReference>
<dbReference type="PRINTS" id="PR01713">
    <property type="entry name" value="NUCEPIMERASE"/>
</dbReference>
<proteinExistence type="predicted"/>
<dbReference type="InterPro" id="IPR016040">
    <property type="entry name" value="NAD(P)-bd_dom"/>
</dbReference>
<dbReference type="PANTHER" id="PTHR43000">
    <property type="entry name" value="DTDP-D-GLUCOSE 4,6-DEHYDRATASE-RELATED"/>
    <property type="match status" value="1"/>
</dbReference>
<dbReference type="Proteomes" id="UP000437736">
    <property type="component" value="Unassembled WGS sequence"/>
</dbReference>
<dbReference type="EMBL" id="WJHE01000758">
    <property type="protein sequence ID" value="MST33876.1"/>
    <property type="molecule type" value="Genomic_DNA"/>
</dbReference>
<feature type="domain" description="NAD(P)-binding" evidence="1">
    <location>
        <begin position="7"/>
        <end position="308"/>
    </location>
</feature>
<dbReference type="Pfam" id="PF16363">
    <property type="entry name" value="GDP_Man_Dehyd"/>
    <property type="match status" value="1"/>
</dbReference>
<dbReference type="SUPFAM" id="SSF51735">
    <property type="entry name" value="NAD(P)-binding Rossmann-fold domains"/>
    <property type="match status" value="1"/>
</dbReference>
<sequence length="330" mass="35285">MQLTVAVTGAGGFIGSHLVETLVGAGHRVRALAQYNARSSAGWLDDLDSDVLAAVDVRFGDVRDPASVRTLLDGVDAACHLAALVTVPYSYELPGSYVQTNVVGTHNVLEVARELGTPRVVCASCGEVYGTARTVPMAEDHPLEARSPYAATKVAADKLAESYHLSFGLPVVVLRPFNTYGPRQSSRAVIPTIISQLAAGQERIAIGSLTPTRDFSYVADITRAFLAAVTGPDTMLGRVYNAGSGREISVEAVAHLIAGIMGSRVELAPEARRTRPAASEIHRLHADSSALQAVTSWRPEHTLEEGLAATVAWICRPGNLRYYDLHRYSI</sequence>
<evidence type="ECO:0000313" key="3">
    <source>
        <dbReference type="Proteomes" id="UP000437736"/>
    </source>
</evidence>